<organism evidence="2">
    <name type="scientific">Guillardia theta</name>
    <name type="common">Cryptophyte</name>
    <name type="synonym">Cryptomonas phi</name>
    <dbReference type="NCBI Taxonomy" id="55529"/>
    <lineage>
        <taxon>Eukaryota</taxon>
        <taxon>Cryptophyceae</taxon>
        <taxon>Pyrenomonadales</taxon>
        <taxon>Geminigeraceae</taxon>
        <taxon>Guillardia</taxon>
    </lineage>
</organism>
<proteinExistence type="predicted"/>
<sequence>MKNVAMQMEANKAPNETISKQGADGKPAYNQAFEVHNSNDNHTNDIQNITKRVKQASERDEDKKHRKNRQVGPESHCCILLLVQVVDVLSLHHIVKTDKLCSEILVSYN</sequence>
<dbReference type="EMBL" id="HBKN01008990">
    <property type="protein sequence ID" value="CAE2271288.1"/>
    <property type="molecule type" value="Transcribed_RNA"/>
</dbReference>
<gene>
    <name evidence="2" type="ORF">GTHE00462_LOCUS7065</name>
</gene>
<feature type="region of interest" description="Disordered" evidence="1">
    <location>
        <begin position="1"/>
        <end position="72"/>
    </location>
</feature>
<reference evidence="2" key="1">
    <citation type="submission" date="2021-01" db="EMBL/GenBank/DDBJ databases">
        <authorList>
            <person name="Corre E."/>
            <person name="Pelletier E."/>
            <person name="Niang G."/>
            <person name="Scheremetjew M."/>
            <person name="Finn R."/>
            <person name="Kale V."/>
            <person name="Holt S."/>
            <person name="Cochrane G."/>
            <person name="Meng A."/>
            <person name="Brown T."/>
            <person name="Cohen L."/>
        </authorList>
    </citation>
    <scope>NUCLEOTIDE SEQUENCE</scope>
    <source>
        <strain evidence="2">CCMP 2712</strain>
    </source>
</reference>
<accession>A0A7S4JR31</accession>
<evidence type="ECO:0000256" key="1">
    <source>
        <dbReference type="SAM" id="MobiDB-lite"/>
    </source>
</evidence>
<dbReference type="AlphaFoldDB" id="A0A7S4JR31"/>
<protein>
    <submittedName>
        <fullName evidence="2">Uncharacterized protein</fullName>
    </submittedName>
</protein>
<evidence type="ECO:0000313" key="2">
    <source>
        <dbReference type="EMBL" id="CAE2271288.1"/>
    </source>
</evidence>
<name>A0A7S4JR31_GUITH</name>